<evidence type="ECO:0000256" key="1">
    <source>
        <dbReference type="ARBA" id="ARBA00004370"/>
    </source>
</evidence>
<evidence type="ECO:0000256" key="2">
    <source>
        <dbReference type="ARBA" id="ARBA00022692"/>
    </source>
</evidence>
<proteinExistence type="predicted"/>
<feature type="transmembrane region" description="Helical" evidence="5">
    <location>
        <begin position="75"/>
        <end position="98"/>
    </location>
</feature>
<protein>
    <submittedName>
        <fullName evidence="8">G_PROTEIN_RECEP_F1_2 domain-containing protein</fullName>
    </submittedName>
</protein>
<dbReference type="PANTHER" id="PTHR22718">
    <property type="entry name" value="SERPENTINE RECEPTOR, CLASS X"/>
    <property type="match status" value="1"/>
</dbReference>
<feature type="domain" description="G-protein coupled receptors family 1 profile" evidence="6">
    <location>
        <begin position="22"/>
        <end position="256"/>
    </location>
</feature>
<feature type="transmembrane region" description="Helical" evidence="5">
    <location>
        <begin position="237"/>
        <end position="259"/>
    </location>
</feature>
<dbReference type="PRINTS" id="PR00237">
    <property type="entry name" value="GPCRRHODOPSN"/>
</dbReference>
<dbReference type="InterPro" id="IPR017452">
    <property type="entry name" value="GPCR_Rhodpsn_7TM"/>
</dbReference>
<feature type="transmembrane region" description="Helical" evidence="5">
    <location>
        <begin position="210"/>
        <end position="231"/>
    </location>
</feature>
<name>A0A1I8A845_9BILA</name>
<evidence type="ECO:0000313" key="7">
    <source>
        <dbReference type="Proteomes" id="UP000095287"/>
    </source>
</evidence>
<dbReference type="SUPFAM" id="SSF81321">
    <property type="entry name" value="Family A G protein-coupled receptor-like"/>
    <property type="match status" value="1"/>
</dbReference>
<dbReference type="AlphaFoldDB" id="A0A1I8A845"/>
<dbReference type="CDD" id="cd00637">
    <property type="entry name" value="7tm_classA_rhodopsin-like"/>
    <property type="match status" value="1"/>
</dbReference>
<evidence type="ECO:0000259" key="6">
    <source>
        <dbReference type="PROSITE" id="PS50262"/>
    </source>
</evidence>
<dbReference type="GO" id="GO:0004930">
    <property type="term" value="F:G protein-coupled receptor activity"/>
    <property type="evidence" value="ECO:0007669"/>
    <property type="project" value="InterPro"/>
</dbReference>
<reference evidence="8" key="1">
    <citation type="submission" date="2016-11" db="UniProtKB">
        <authorList>
            <consortium name="WormBaseParasite"/>
        </authorList>
    </citation>
    <scope>IDENTIFICATION</scope>
</reference>
<accession>A0A1I8A845</accession>
<feature type="transmembrane region" description="Helical" evidence="5">
    <location>
        <begin position="119"/>
        <end position="140"/>
    </location>
</feature>
<sequence>MSGSSTTIGVIYVLMIILTLPLHLLIIWIVLRNKKFRKLTAYGIMVNMSFCECTLTIGHFMGGLMSVSQTTFHSYFQNVGGCFVCASWVGIVLFIFLLSLDRFLVFIGFNMTDHSEKRFFMVTSVLAWLTVFAIFMIHLLPKQTVVYNVSLSVYQLAMTSDTQTIYIEHMIIFFFLIVAFLLAMGTVIAIIVKRNIHSTHFKLNSGEARLLIQSAIIFAYFAVIRLAWHFAPYSEAVTIALGLATQAVGLLNPIVYLIFNASIRKHVLTALCVPTKVNIFHISTSTTKLPGTPLAT</sequence>
<dbReference type="PANTHER" id="PTHR22718:SF11">
    <property type="entry name" value="7TM GPCR SERPENTINE RECEPTOR CLASS X (SRX) DOMAIN-CONTAINING PROTEIN"/>
    <property type="match status" value="1"/>
</dbReference>
<comment type="subcellular location">
    <subcellularLocation>
        <location evidence="1">Membrane</location>
    </subcellularLocation>
</comment>
<keyword evidence="4 5" id="KW-0472">Membrane</keyword>
<evidence type="ECO:0000313" key="8">
    <source>
        <dbReference type="WBParaSite" id="L893_g33959.t1"/>
    </source>
</evidence>
<keyword evidence="7" id="KW-1185">Reference proteome</keyword>
<feature type="transmembrane region" description="Helical" evidence="5">
    <location>
        <begin position="6"/>
        <end position="30"/>
    </location>
</feature>
<evidence type="ECO:0000256" key="3">
    <source>
        <dbReference type="ARBA" id="ARBA00022989"/>
    </source>
</evidence>
<keyword evidence="2 5" id="KW-0812">Transmembrane</keyword>
<feature type="transmembrane region" description="Helical" evidence="5">
    <location>
        <begin position="42"/>
        <end position="63"/>
    </location>
</feature>
<dbReference type="InterPro" id="IPR000276">
    <property type="entry name" value="GPCR_Rhodpsn"/>
</dbReference>
<evidence type="ECO:0000256" key="4">
    <source>
        <dbReference type="ARBA" id="ARBA00023136"/>
    </source>
</evidence>
<feature type="transmembrane region" description="Helical" evidence="5">
    <location>
        <begin position="170"/>
        <end position="190"/>
    </location>
</feature>
<keyword evidence="3 5" id="KW-1133">Transmembrane helix</keyword>
<dbReference type="WBParaSite" id="L893_g33959.t1">
    <property type="protein sequence ID" value="L893_g33959.t1"/>
    <property type="gene ID" value="L893_g33959"/>
</dbReference>
<dbReference type="Gene3D" id="1.20.1070.10">
    <property type="entry name" value="Rhodopsin 7-helix transmembrane proteins"/>
    <property type="match status" value="1"/>
</dbReference>
<dbReference type="Proteomes" id="UP000095287">
    <property type="component" value="Unplaced"/>
</dbReference>
<organism evidence="7 8">
    <name type="scientific">Steinernema glaseri</name>
    <dbReference type="NCBI Taxonomy" id="37863"/>
    <lineage>
        <taxon>Eukaryota</taxon>
        <taxon>Metazoa</taxon>
        <taxon>Ecdysozoa</taxon>
        <taxon>Nematoda</taxon>
        <taxon>Chromadorea</taxon>
        <taxon>Rhabditida</taxon>
        <taxon>Tylenchina</taxon>
        <taxon>Panagrolaimomorpha</taxon>
        <taxon>Strongyloidoidea</taxon>
        <taxon>Steinernematidae</taxon>
        <taxon>Steinernema</taxon>
    </lineage>
</organism>
<evidence type="ECO:0000256" key="5">
    <source>
        <dbReference type="SAM" id="Phobius"/>
    </source>
</evidence>
<dbReference type="PROSITE" id="PS50262">
    <property type="entry name" value="G_PROTEIN_RECEP_F1_2"/>
    <property type="match status" value="1"/>
</dbReference>
<dbReference type="GO" id="GO:0016020">
    <property type="term" value="C:membrane"/>
    <property type="evidence" value="ECO:0007669"/>
    <property type="project" value="UniProtKB-SubCell"/>
</dbReference>